<dbReference type="GeneID" id="7825404"/>
<evidence type="ECO:0000256" key="1">
    <source>
        <dbReference type="SAM" id="MobiDB-lite"/>
    </source>
</evidence>
<feature type="region of interest" description="Disordered" evidence="1">
    <location>
        <begin position="112"/>
        <end position="204"/>
    </location>
</feature>
<gene>
    <name evidence="3" type="ORF">TTHERM_00654250</name>
</gene>
<keyword evidence="2 3" id="KW-0812">Transmembrane</keyword>
<reference evidence="4" key="1">
    <citation type="journal article" date="2006" name="PLoS Biol.">
        <title>Macronuclear genome sequence of the ciliate Tetrahymena thermophila, a model eukaryote.</title>
        <authorList>
            <person name="Eisen J.A."/>
            <person name="Coyne R.S."/>
            <person name="Wu M."/>
            <person name="Wu D."/>
            <person name="Thiagarajan M."/>
            <person name="Wortman J.R."/>
            <person name="Badger J.H."/>
            <person name="Ren Q."/>
            <person name="Amedeo P."/>
            <person name="Jones K.M."/>
            <person name="Tallon L.J."/>
            <person name="Delcher A.L."/>
            <person name="Salzberg S.L."/>
            <person name="Silva J.C."/>
            <person name="Haas B.J."/>
            <person name="Majoros W.H."/>
            <person name="Farzad M."/>
            <person name="Carlton J.M."/>
            <person name="Smith R.K. Jr."/>
            <person name="Garg J."/>
            <person name="Pearlman R.E."/>
            <person name="Karrer K.M."/>
            <person name="Sun L."/>
            <person name="Manning G."/>
            <person name="Elde N.C."/>
            <person name="Turkewitz A.P."/>
            <person name="Asai D.J."/>
            <person name="Wilkes D.E."/>
            <person name="Wang Y."/>
            <person name="Cai H."/>
            <person name="Collins K."/>
            <person name="Stewart B.A."/>
            <person name="Lee S.R."/>
            <person name="Wilamowska K."/>
            <person name="Weinberg Z."/>
            <person name="Ruzzo W.L."/>
            <person name="Wloga D."/>
            <person name="Gaertig J."/>
            <person name="Frankel J."/>
            <person name="Tsao C.-C."/>
            <person name="Gorovsky M.A."/>
            <person name="Keeling P.J."/>
            <person name="Waller R.F."/>
            <person name="Patron N.J."/>
            <person name="Cherry J.M."/>
            <person name="Stover N.A."/>
            <person name="Krieger C.J."/>
            <person name="del Toro C."/>
            <person name="Ryder H.F."/>
            <person name="Williamson S.C."/>
            <person name="Barbeau R.A."/>
            <person name="Hamilton E.P."/>
            <person name="Orias E."/>
        </authorList>
    </citation>
    <scope>NUCLEOTIDE SEQUENCE [LARGE SCALE GENOMIC DNA]</scope>
    <source>
        <strain evidence="4">SB210</strain>
    </source>
</reference>
<dbReference type="InParanoid" id="Q23AV2"/>
<accession>Q23AV2</accession>
<dbReference type="HOGENOM" id="CLU_770492_0_0_1"/>
<keyword evidence="4" id="KW-1185">Reference proteome</keyword>
<dbReference type="AlphaFoldDB" id="Q23AV2"/>
<evidence type="ECO:0000313" key="4">
    <source>
        <dbReference type="Proteomes" id="UP000009168"/>
    </source>
</evidence>
<dbReference type="RefSeq" id="XP_001013977.2">
    <property type="nucleotide sequence ID" value="XM_001013977.3"/>
</dbReference>
<keyword evidence="2" id="KW-1133">Transmembrane helix</keyword>
<proteinExistence type="predicted"/>
<keyword evidence="2" id="KW-0472">Membrane</keyword>
<evidence type="ECO:0000313" key="3">
    <source>
        <dbReference type="EMBL" id="EAR93732.2"/>
    </source>
</evidence>
<dbReference type="EMBL" id="GG662720">
    <property type="protein sequence ID" value="EAR93732.2"/>
    <property type="molecule type" value="Genomic_DNA"/>
</dbReference>
<feature type="transmembrane region" description="Helical" evidence="2">
    <location>
        <begin position="337"/>
        <end position="359"/>
    </location>
</feature>
<feature type="compositionally biased region" description="Low complexity" evidence="1">
    <location>
        <begin position="255"/>
        <end position="265"/>
    </location>
</feature>
<name>Q23AV2_TETTS</name>
<organism evidence="3 4">
    <name type="scientific">Tetrahymena thermophila (strain SB210)</name>
    <dbReference type="NCBI Taxonomy" id="312017"/>
    <lineage>
        <taxon>Eukaryota</taxon>
        <taxon>Sar</taxon>
        <taxon>Alveolata</taxon>
        <taxon>Ciliophora</taxon>
        <taxon>Intramacronucleata</taxon>
        <taxon>Oligohymenophorea</taxon>
        <taxon>Hymenostomatida</taxon>
        <taxon>Tetrahymenina</taxon>
        <taxon>Tetrahymenidae</taxon>
        <taxon>Tetrahymena</taxon>
    </lineage>
</organism>
<evidence type="ECO:0000256" key="2">
    <source>
        <dbReference type="SAM" id="Phobius"/>
    </source>
</evidence>
<feature type="region of interest" description="Disordered" evidence="1">
    <location>
        <begin position="246"/>
        <end position="265"/>
    </location>
</feature>
<feature type="compositionally biased region" description="Polar residues" evidence="1">
    <location>
        <begin position="160"/>
        <end position="182"/>
    </location>
</feature>
<sequence length="360" mass="40908">MNSALDQLKEQVIQFGKKATAINEMNNEFIYKGKPLLQNFDNLLNEVIEISQKINQDLKNLKQYIMNPQTTIQQRQEYDNMQLDFFKQIELVQDIQTKIIERKMENLRSYNKSIHHRQRSQISGLRSQMSLGTNNNLGESKLKDKSFTTGQNEKSESFVRFSNQNSDSTPKNLMQYQESGGSSMLYDDSQLNSDLEMSGDPQQDLEKLQQLAESTETQINDQISKLNLIKDIQALIKREQQLRDQEIDEEKKKQNSQSSVGSSQASSLNILAYNPKQGNSQKVQQNTSNNVTTFNNQSTVVIVNPNSDTIYVKMNDNSSSQLSDRGTSYEQSKKKKYIILIIIALLIIIGVGVGVGVALS</sequence>
<dbReference type="KEGG" id="tet:TTHERM_00654250"/>
<dbReference type="Proteomes" id="UP000009168">
    <property type="component" value="Unassembled WGS sequence"/>
</dbReference>
<feature type="compositionally biased region" description="Polar residues" evidence="1">
    <location>
        <begin position="120"/>
        <end position="138"/>
    </location>
</feature>
<protein>
    <submittedName>
        <fullName evidence="3">Transmembrane protein, putative</fullName>
    </submittedName>
</protein>